<reference evidence="4" key="1">
    <citation type="submission" date="2021-02" db="EMBL/GenBank/DDBJ databases">
        <title>Metagenome-assembled genomes from human diarrheal sample B26.</title>
        <authorList>
            <person name="Ateba T.P."/>
            <person name="Alayande K.A."/>
            <person name="Mwanza M."/>
        </authorList>
    </citation>
    <scope>NUCLEOTIDE SEQUENCE</scope>
    <source>
        <strain evidence="4">06WH</strain>
    </source>
</reference>
<feature type="domain" description="YodL-like" evidence="2">
    <location>
        <begin position="91"/>
        <end position="189"/>
    </location>
</feature>
<accession>A0A939CG20</accession>
<sequence length="355" mass="40095">MESKDGMSAADILHVRAGQNYLVEDFTRMERLRSDPVVLESLSRVAQEIGFDRVRPYVVENGSYKAMPDMPFTQWENPYFTVDPPKQGDTFTIYQLKDGPETRNYRYEAYESLQEAGLAVDRQNYDLVYTAPLDGKTTLEDIYRTFNIDRPADFTGHSLSVSDVVVLNRSGKDEAHYCDSFGFTPVPEFFLQREKQLTPRELLTGESIQTPRGSFLVTDMSREQLEAAGYGFHHQSEDGKYLIMGNGTDAFAIPAQQESPIKAAEMTTEQNYNMIDGVLNNAPTMSELEAKAKAGEQISLFDVAEAAKAEAQKPKQPQRPAQKQKKPSIRAQLKAAKEEQQKKPPQREKAQELEV</sequence>
<evidence type="ECO:0000259" key="2">
    <source>
        <dbReference type="Pfam" id="PF14191"/>
    </source>
</evidence>
<dbReference type="Pfam" id="PF14191">
    <property type="entry name" value="YodL"/>
    <property type="match status" value="1"/>
</dbReference>
<protein>
    <submittedName>
        <fullName evidence="4">DUF4316 domain-containing protein</fullName>
    </submittedName>
</protein>
<gene>
    <name evidence="4" type="ORF">JTJ23_08200</name>
</gene>
<organism evidence="4 5">
    <name type="scientific">Fusicatenibacter saccharivorans</name>
    <dbReference type="NCBI Taxonomy" id="1150298"/>
    <lineage>
        <taxon>Bacteria</taxon>
        <taxon>Bacillati</taxon>
        <taxon>Bacillota</taxon>
        <taxon>Clostridia</taxon>
        <taxon>Lachnospirales</taxon>
        <taxon>Lachnospiraceae</taxon>
        <taxon>Fusicatenibacter</taxon>
    </lineage>
</organism>
<feature type="region of interest" description="Disordered" evidence="1">
    <location>
        <begin position="307"/>
        <end position="355"/>
    </location>
</feature>
<dbReference type="InterPro" id="IPR025923">
    <property type="entry name" value="YodL-like_dom"/>
</dbReference>
<comment type="caution">
    <text evidence="4">The sequence shown here is derived from an EMBL/GenBank/DDBJ whole genome shotgun (WGS) entry which is preliminary data.</text>
</comment>
<evidence type="ECO:0000256" key="1">
    <source>
        <dbReference type="SAM" id="MobiDB-lite"/>
    </source>
</evidence>
<evidence type="ECO:0000313" key="4">
    <source>
        <dbReference type="EMBL" id="MBN2953571.1"/>
    </source>
</evidence>
<evidence type="ECO:0000259" key="3">
    <source>
        <dbReference type="Pfam" id="PF14195"/>
    </source>
</evidence>
<proteinExistence type="predicted"/>
<dbReference type="Pfam" id="PF14195">
    <property type="entry name" value="DUF4316"/>
    <property type="match status" value="1"/>
</dbReference>
<name>A0A939CG20_9FIRM</name>
<dbReference type="Proteomes" id="UP000737612">
    <property type="component" value="Unassembled WGS sequence"/>
</dbReference>
<evidence type="ECO:0000313" key="5">
    <source>
        <dbReference type="Proteomes" id="UP000737612"/>
    </source>
</evidence>
<feature type="domain" description="DUF4316" evidence="3">
    <location>
        <begin position="258"/>
        <end position="303"/>
    </location>
</feature>
<dbReference type="AlphaFoldDB" id="A0A939CG20"/>
<feature type="compositionally biased region" description="Basic and acidic residues" evidence="1">
    <location>
        <begin position="335"/>
        <end position="355"/>
    </location>
</feature>
<dbReference type="EMBL" id="JAFHBD010000033">
    <property type="protein sequence ID" value="MBN2953571.1"/>
    <property type="molecule type" value="Genomic_DNA"/>
</dbReference>
<dbReference type="InterPro" id="IPR025465">
    <property type="entry name" value="DUF4316"/>
</dbReference>